<feature type="chain" id="PRO_5015680757" description="Lipoprotein" evidence="1">
    <location>
        <begin position="20"/>
        <end position="774"/>
    </location>
</feature>
<keyword evidence="1" id="KW-0732">Signal</keyword>
<dbReference type="OrthoDB" id="6668858at2"/>
<organism evidence="2 3">
    <name type="scientific">Acinetobacter stercoris</name>
    <dbReference type="NCBI Taxonomy" id="2126983"/>
    <lineage>
        <taxon>Bacteria</taxon>
        <taxon>Pseudomonadati</taxon>
        <taxon>Pseudomonadota</taxon>
        <taxon>Gammaproteobacteria</taxon>
        <taxon>Moraxellales</taxon>
        <taxon>Moraxellaceae</taxon>
        <taxon>Acinetobacter</taxon>
    </lineage>
</organism>
<protein>
    <recommendedName>
        <fullName evidence="4">Lipoprotein</fullName>
    </recommendedName>
</protein>
<name>A0A2U3MUX8_9GAMM</name>
<gene>
    <name evidence="2" type="ORF">KPC_0404</name>
</gene>
<sequence length="774" mass="89125">MRLKYLSFCIFGLSLSACSSHVIKTNAVSQNKSVQEQAIYGINALYDYPSYDYRGSIKLNLIQNKSSKNAVQNISLENDLKFKVDQYLKAQQIPLNKIEKQKLYQSIAEQNLPFQRVFPDRNSYFMRQFFNDLDLTYDGSVHYRKKLISLNLNAKYNKPNLKVEARIPSVVDLKNYKLYTSFSGVMPYLIAPENQDKFAYYDFSKYKDYIDKIDAKAFVQLLKEAGAINYLLAQPDQLRVVSVTKQDAALGVVKKIRLDSSLEEMLLQSRLFNTANQQYSMNQVFKVTGQDFASIMQKQQSRNIEGEPNHQQEEAHAAELATDMADEAELASQTEDLYVPKDRTFDVEARKAMYQLQIAVQNYLDQEDSIEAKRQGRIADVEEEEKRVSEEDENYLTYQQCHDLGQSPQKISYGDVVYCKNTFALNILNVKTSENVEIKQKQAELTEKFSKYGSDQLLDANTFKNLWLENQRAIDAALPKPEQRQPFVTVVGLDREGRIVTVDYDFSQKSKELGTDFKFKIDMQVSNYGHATAIDQKALNNAKSFKEMFKGSFLESVLGKYTKNQSTGKLSWDDQLKALAKQTYQQTKSYEKTYVAVFIAKLTASNPDSVKQYSVQELQEIAQVYAYCYADKDVYSPKGVALTKVKALQKKHHLDLYGQFDDDLGSSINDLVLPIWKQGQAEQAVTKLLTQYKSPQEVFAQYYADLYAQENDLDQYEREQMQKTAKILGHVYVAMHSRKFSENDLKGIENNLDEYIDYSIFIYTYQAMLDTKVK</sequence>
<dbReference type="AlphaFoldDB" id="A0A2U3MUX8"/>
<dbReference type="InParanoid" id="A0A2U3MUX8"/>
<keyword evidence="3" id="KW-1185">Reference proteome</keyword>
<dbReference type="EMBL" id="OOGT01000010">
    <property type="protein sequence ID" value="SPL69226.1"/>
    <property type="molecule type" value="Genomic_DNA"/>
</dbReference>
<proteinExistence type="predicted"/>
<dbReference type="RefSeq" id="WP_121972767.1">
    <property type="nucleotide sequence ID" value="NZ_OOGT01000010.1"/>
</dbReference>
<accession>A0A2U3MUX8</accession>
<evidence type="ECO:0000313" key="2">
    <source>
        <dbReference type="EMBL" id="SPL69226.1"/>
    </source>
</evidence>
<dbReference type="Proteomes" id="UP000245974">
    <property type="component" value="Unassembled WGS sequence"/>
</dbReference>
<feature type="signal peptide" evidence="1">
    <location>
        <begin position="1"/>
        <end position="19"/>
    </location>
</feature>
<reference evidence="3" key="1">
    <citation type="submission" date="2018-03" db="EMBL/GenBank/DDBJ databases">
        <authorList>
            <person name="Blom J."/>
        </authorList>
    </citation>
    <scope>NUCLEOTIDE SEQUENCE [LARGE SCALE GENOMIC DNA]</scope>
    <source>
        <strain evidence="3">KPC-SM-21</strain>
    </source>
</reference>
<evidence type="ECO:0000256" key="1">
    <source>
        <dbReference type="SAM" id="SignalP"/>
    </source>
</evidence>
<evidence type="ECO:0008006" key="4">
    <source>
        <dbReference type="Google" id="ProtNLM"/>
    </source>
</evidence>
<evidence type="ECO:0000313" key="3">
    <source>
        <dbReference type="Proteomes" id="UP000245974"/>
    </source>
</evidence>
<dbReference type="PROSITE" id="PS51257">
    <property type="entry name" value="PROKAR_LIPOPROTEIN"/>
    <property type="match status" value="1"/>
</dbReference>